<dbReference type="SUPFAM" id="SSF52980">
    <property type="entry name" value="Restriction endonuclease-like"/>
    <property type="match status" value="1"/>
</dbReference>
<feature type="domain" description="Putative restriction endonuclease" evidence="1">
    <location>
        <begin position="13"/>
        <end position="178"/>
    </location>
</feature>
<sequence>MVSVTQAQSKITLEEFLALPETKPAREYIDGNIEQKPMPQGEHSTLQIRLGTVINEAIITKKIGHAFTELRCTFAGRSVVPDISVFTWERIPKTEEGKIANRFESHPDWVIEILSPDQSANQVIRKILFCIQQGTQIGWLIDPKDESVLIVQPNVFPEIKQGEDRLPTLETVEDLDLSAQELFSWLIVQ</sequence>
<evidence type="ECO:0000259" key="1">
    <source>
        <dbReference type="Pfam" id="PF05685"/>
    </source>
</evidence>
<keyword evidence="2" id="KW-0255">Endonuclease</keyword>
<accession>A0ABY5AP13</accession>
<gene>
    <name evidence="2" type="ORF">NEA10_13640</name>
</gene>
<dbReference type="CDD" id="cd06260">
    <property type="entry name" value="DUF820-like"/>
    <property type="match status" value="1"/>
</dbReference>
<dbReference type="EMBL" id="CP098611">
    <property type="protein sequence ID" value="USR89898.1"/>
    <property type="molecule type" value="Genomic_DNA"/>
</dbReference>
<dbReference type="Gene3D" id="3.90.1570.10">
    <property type="entry name" value="tt1808, chain A"/>
    <property type="match status" value="1"/>
</dbReference>
<dbReference type="GO" id="GO:0004519">
    <property type="term" value="F:endonuclease activity"/>
    <property type="evidence" value="ECO:0007669"/>
    <property type="project" value="UniProtKB-KW"/>
</dbReference>
<dbReference type="PANTHER" id="PTHR34107:SF5">
    <property type="entry name" value="SLL1355 PROTEIN"/>
    <property type="match status" value="1"/>
</dbReference>
<dbReference type="InterPro" id="IPR012296">
    <property type="entry name" value="Nuclease_put_TT1808"/>
</dbReference>
<organism evidence="2 3">
    <name type="scientific">Phormidium yuhuli AB48</name>
    <dbReference type="NCBI Taxonomy" id="2940671"/>
    <lineage>
        <taxon>Bacteria</taxon>
        <taxon>Bacillati</taxon>
        <taxon>Cyanobacteriota</taxon>
        <taxon>Cyanophyceae</taxon>
        <taxon>Oscillatoriophycideae</taxon>
        <taxon>Oscillatoriales</taxon>
        <taxon>Oscillatoriaceae</taxon>
        <taxon>Phormidium</taxon>
        <taxon>Phormidium yuhuli</taxon>
    </lineage>
</organism>
<protein>
    <submittedName>
        <fullName evidence="2">Uma2 family endonuclease</fullName>
    </submittedName>
</protein>
<keyword evidence="2" id="KW-0378">Hydrolase</keyword>
<dbReference type="Proteomes" id="UP001056708">
    <property type="component" value="Chromosome"/>
</dbReference>
<dbReference type="RefSeq" id="WP_252661218.1">
    <property type="nucleotide sequence ID" value="NZ_CP098611.1"/>
</dbReference>
<name>A0ABY5AP13_9CYAN</name>
<dbReference type="Pfam" id="PF05685">
    <property type="entry name" value="Uma2"/>
    <property type="match status" value="1"/>
</dbReference>
<keyword evidence="2" id="KW-0540">Nuclease</keyword>
<reference evidence="2" key="1">
    <citation type="submission" date="2022-06" db="EMBL/GenBank/DDBJ databases">
        <title>Genome sequence of Phormidium yuhuli AB48 isolated from an industrial photobioreactor environment.</title>
        <authorList>
            <person name="Qiu Y."/>
            <person name="Noonan A.J.C."/>
            <person name="Dofher K."/>
            <person name="Koch M."/>
            <person name="Kieft B."/>
            <person name="Lin X."/>
            <person name="Ziels R.M."/>
            <person name="Hallam S.J."/>
        </authorList>
    </citation>
    <scope>NUCLEOTIDE SEQUENCE</scope>
    <source>
        <strain evidence="2">AB48</strain>
    </source>
</reference>
<dbReference type="InterPro" id="IPR008538">
    <property type="entry name" value="Uma2"/>
</dbReference>
<keyword evidence="3" id="KW-1185">Reference proteome</keyword>
<evidence type="ECO:0000313" key="3">
    <source>
        <dbReference type="Proteomes" id="UP001056708"/>
    </source>
</evidence>
<evidence type="ECO:0000313" key="2">
    <source>
        <dbReference type="EMBL" id="USR89898.1"/>
    </source>
</evidence>
<dbReference type="InterPro" id="IPR011335">
    <property type="entry name" value="Restrct_endonuc-II-like"/>
</dbReference>
<dbReference type="PANTHER" id="PTHR34107">
    <property type="entry name" value="SLL0198 PROTEIN-RELATED"/>
    <property type="match status" value="1"/>
</dbReference>
<proteinExistence type="predicted"/>